<evidence type="ECO:0000256" key="1">
    <source>
        <dbReference type="SAM" id="Phobius"/>
    </source>
</evidence>
<reference evidence="2" key="1">
    <citation type="submission" date="2020-06" db="EMBL/GenBank/DDBJ databases">
        <title>Whole Genome Sequence of Bradyrhizobium sp. Strain 1S1.</title>
        <authorList>
            <person name="Bromfield E.S.P."/>
            <person name="Cloutier S."/>
        </authorList>
    </citation>
    <scope>NUCLEOTIDE SEQUENCE [LARGE SCALE GENOMIC DNA]</scope>
    <source>
        <strain evidence="2">1S1</strain>
    </source>
</reference>
<keyword evidence="1" id="KW-1133">Transmembrane helix</keyword>
<gene>
    <name evidence="2" type="ORF">HAP48_015080</name>
</gene>
<proteinExistence type="predicted"/>
<name>A0A973ZZG6_9BRAD</name>
<dbReference type="EMBL" id="JAAOLE020000001">
    <property type="protein sequence ID" value="NVI44246.1"/>
    <property type="molecule type" value="Genomic_DNA"/>
</dbReference>
<evidence type="ECO:0000313" key="2">
    <source>
        <dbReference type="EMBL" id="NVI44246.1"/>
    </source>
</evidence>
<protein>
    <submittedName>
        <fullName evidence="2">Uncharacterized protein</fullName>
    </submittedName>
</protein>
<comment type="caution">
    <text evidence="2">The sequence shown here is derived from an EMBL/GenBank/DDBJ whole genome shotgun (WGS) entry which is preliminary data.</text>
</comment>
<sequence length="68" mass="7633">MTVMLSSVVILAAVFVAGFFAGFAARSWRSHKRRARYRIYAPYVAPSAARSSRPKQPVTAFGHMRRAF</sequence>
<dbReference type="AlphaFoldDB" id="A0A973ZZG6"/>
<keyword evidence="1" id="KW-0472">Membrane</keyword>
<organism evidence="2">
    <name type="scientific">Bradyrhizobium septentrionale</name>
    <dbReference type="NCBI Taxonomy" id="1404411"/>
    <lineage>
        <taxon>Bacteria</taxon>
        <taxon>Pseudomonadati</taxon>
        <taxon>Pseudomonadota</taxon>
        <taxon>Alphaproteobacteria</taxon>
        <taxon>Hyphomicrobiales</taxon>
        <taxon>Nitrobacteraceae</taxon>
        <taxon>Bradyrhizobium</taxon>
    </lineage>
</organism>
<accession>A0A973ZZG6</accession>
<keyword evidence="1" id="KW-0812">Transmembrane</keyword>
<feature type="transmembrane region" description="Helical" evidence="1">
    <location>
        <begin position="6"/>
        <end position="28"/>
    </location>
</feature>
<dbReference type="RefSeq" id="WP_166203784.1">
    <property type="nucleotide sequence ID" value="NZ_CP088285.1"/>
</dbReference>